<sequence>MTIETFDLLLGLVKEDIYKQSTNWRRAISPEERLVVTIRYLATGASFRSLAFQFRMGRSTISTIVSETCEAIWKNVQPIYMPFPDRKLCMEKARQFNRKWNFPNCFGAVDGKHIRIKASHKSGSLYYNNEQFSSLFLQGVADHECKFVTVDIGANGRQSDGGVFRNSDLAKCLDINAFDCPTSQQLPGSEDKTPFVIVGDETYPLLPFLMRPYPRQNLDQSKKIFNYRLSRARRCVECAFGIMNAKFRLLTKSIETSVEHATVIVKAICVLHNMILAREGIDIEAAMGVEDHCEIVNTRTPTAERNSPRYAINVRNTLTTYFTSPVGSVPWQAYI</sequence>
<keyword evidence="4" id="KW-0540">Nuclease</keyword>
<name>A0A8B7P2D9_HYAAZ</name>
<dbReference type="PANTHER" id="PTHR22930:SF269">
    <property type="entry name" value="NUCLEASE HARBI1-LIKE PROTEIN"/>
    <property type="match status" value="1"/>
</dbReference>
<feature type="domain" description="DDE Tnp4" evidence="8">
    <location>
        <begin position="109"/>
        <end position="273"/>
    </location>
</feature>
<dbReference type="KEGG" id="hazt:108676553"/>
<dbReference type="Proteomes" id="UP000694843">
    <property type="component" value="Unplaced"/>
</dbReference>
<evidence type="ECO:0000256" key="5">
    <source>
        <dbReference type="ARBA" id="ARBA00022723"/>
    </source>
</evidence>
<dbReference type="AlphaFoldDB" id="A0A8B7P2D9"/>
<dbReference type="GO" id="GO:0016787">
    <property type="term" value="F:hydrolase activity"/>
    <property type="evidence" value="ECO:0007669"/>
    <property type="project" value="UniProtKB-KW"/>
</dbReference>
<gene>
    <name evidence="10" type="primary">LOC108676553</name>
</gene>
<comment type="similarity">
    <text evidence="3">Belongs to the HARBI1 family.</text>
</comment>
<proteinExistence type="inferred from homology"/>
<dbReference type="GO" id="GO:0046872">
    <property type="term" value="F:metal ion binding"/>
    <property type="evidence" value="ECO:0007669"/>
    <property type="project" value="UniProtKB-KW"/>
</dbReference>
<keyword evidence="9" id="KW-1185">Reference proteome</keyword>
<reference evidence="10" key="1">
    <citation type="submission" date="2025-08" db="UniProtKB">
        <authorList>
            <consortium name="RefSeq"/>
        </authorList>
    </citation>
    <scope>IDENTIFICATION</scope>
    <source>
        <tissue evidence="10">Whole organism</tissue>
    </source>
</reference>
<dbReference type="OMA" id="VADHECK"/>
<dbReference type="GeneID" id="108676553"/>
<accession>A0A8B7P2D9</accession>
<protein>
    <submittedName>
        <fullName evidence="10">Protein ANTAGONIST OF LIKE HETEROCHROMATIN PROTEIN 1</fullName>
    </submittedName>
</protein>
<dbReference type="RefSeq" id="XP_018020130.1">
    <property type="nucleotide sequence ID" value="XM_018164641.2"/>
</dbReference>
<evidence type="ECO:0000256" key="3">
    <source>
        <dbReference type="ARBA" id="ARBA00006958"/>
    </source>
</evidence>
<dbReference type="PANTHER" id="PTHR22930">
    <property type="match status" value="1"/>
</dbReference>
<evidence type="ECO:0000313" key="10">
    <source>
        <dbReference type="RefSeq" id="XP_018020130.1"/>
    </source>
</evidence>
<dbReference type="Pfam" id="PF13359">
    <property type="entry name" value="DDE_Tnp_4"/>
    <property type="match status" value="1"/>
</dbReference>
<organism evidence="9 10">
    <name type="scientific">Hyalella azteca</name>
    <name type="common">Amphipod</name>
    <dbReference type="NCBI Taxonomy" id="294128"/>
    <lineage>
        <taxon>Eukaryota</taxon>
        <taxon>Metazoa</taxon>
        <taxon>Ecdysozoa</taxon>
        <taxon>Arthropoda</taxon>
        <taxon>Crustacea</taxon>
        <taxon>Multicrustacea</taxon>
        <taxon>Malacostraca</taxon>
        <taxon>Eumalacostraca</taxon>
        <taxon>Peracarida</taxon>
        <taxon>Amphipoda</taxon>
        <taxon>Senticaudata</taxon>
        <taxon>Talitrida</taxon>
        <taxon>Talitroidea</taxon>
        <taxon>Hyalellidae</taxon>
        <taxon>Hyalella</taxon>
    </lineage>
</organism>
<evidence type="ECO:0000259" key="8">
    <source>
        <dbReference type="Pfam" id="PF13359"/>
    </source>
</evidence>
<dbReference type="InterPro" id="IPR045249">
    <property type="entry name" value="HARBI1-like"/>
</dbReference>
<dbReference type="GO" id="GO:0004518">
    <property type="term" value="F:nuclease activity"/>
    <property type="evidence" value="ECO:0007669"/>
    <property type="project" value="UniProtKB-KW"/>
</dbReference>
<keyword evidence="6" id="KW-0378">Hydrolase</keyword>
<evidence type="ECO:0000313" key="9">
    <source>
        <dbReference type="Proteomes" id="UP000694843"/>
    </source>
</evidence>
<evidence type="ECO:0000256" key="2">
    <source>
        <dbReference type="ARBA" id="ARBA00004123"/>
    </source>
</evidence>
<keyword evidence="5" id="KW-0479">Metal-binding</keyword>
<dbReference type="GO" id="GO:0005634">
    <property type="term" value="C:nucleus"/>
    <property type="evidence" value="ECO:0007669"/>
    <property type="project" value="UniProtKB-SubCell"/>
</dbReference>
<evidence type="ECO:0000256" key="6">
    <source>
        <dbReference type="ARBA" id="ARBA00022801"/>
    </source>
</evidence>
<evidence type="ECO:0000256" key="7">
    <source>
        <dbReference type="ARBA" id="ARBA00023242"/>
    </source>
</evidence>
<evidence type="ECO:0000256" key="1">
    <source>
        <dbReference type="ARBA" id="ARBA00001968"/>
    </source>
</evidence>
<comment type="subcellular location">
    <subcellularLocation>
        <location evidence="2">Nucleus</location>
    </subcellularLocation>
</comment>
<evidence type="ECO:0000256" key="4">
    <source>
        <dbReference type="ARBA" id="ARBA00022722"/>
    </source>
</evidence>
<comment type="cofactor">
    <cofactor evidence="1">
        <name>a divalent metal cation</name>
        <dbReference type="ChEBI" id="CHEBI:60240"/>
    </cofactor>
</comment>
<dbReference type="OrthoDB" id="6378447at2759"/>
<dbReference type="InterPro" id="IPR027806">
    <property type="entry name" value="HARBI1_dom"/>
</dbReference>
<keyword evidence="7" id="KW-0539">Nucleus</keyword>